<evidence type="ECO:0000313" key="1">
    <source>
        <dbReference type="EMBL" id="SFI92160.1"/>
    </source>
</evidence>
<dbReference type="Proteomes" id="UP000199110">
    <property type="component" value="Unassembled WGS sequence"/>
</dbReference>
<proteinExistence type="predicted"/>
<keyword evidence="2" id="KW-1185">Reference proteome</keyword>
<name>A0A1I3M5R0_9RHOB</name>
<accession>A0A1I3M5R0</accession>
<evidence type="ECO:0000313" key="2">
    <source>
        <dbReference type="Proteomes" id="UP000199110"/>
    </source>
</evidence>
<reference evidence="1 2" key="1">
    <citation type="submission" date="2016-10" db="EMBL/GenBank/DDBJ databases">
        <authorList>
            <person name="de Groot N.N."/>
        </authorList>
    </citation>
    <scope>NUCLEOTIDE SEQUENCE [LARGE SCALE GENOMIC DNA]</scope>
    <source>
        <strain evidence="1 2">DSM 19073</strain>
    </source>
</reference>
<organism evidence="1 2">
    <name type="scientific">Jannaschia pohangensis</name>
    <dbReference type="NCBI Taxonomy" id="390807"/>
    <lineage>
        <taxon>Bacteria</taxon>
        <taxon>Pseudomonadati</taxon>
        <taxon>Pseudomonadota</taxon>
        <taxon>Alphaproteobacteria</taxon>
        <taxon>Rhodobacterales</taxon>
        <taxon>Roseobacteraceae</taxon>
        <taxon>Jannaschia</taxon>
    </lineage>
</organism>
<dbReference type="RefSeq" id="WP_092779319.1">
    <property type="nucleotide sequence ID" value="NZ_FORA01000002.1"/>
</dbReference>
<protein>
    <submittedName>
        <fullName evidence="1">Uncharacterized protein</fullName>
    </submittedName>
</protein>
<dbReference type="AlphaFoldDB" id="A0A1I3M5R0"/>
<dbReference type="EMBL" id="FORA01000002">
    <property type="protein sequence ID" value="SFI92160.1"/>
    <property type="molecule type" value="Genomic_DNA"/>
</dbReference>
<sequence>MTEDETQSLSEMEPLIDALFDVSCDFVTKFGNFLPHGATLDSAGAVRLVGAMTENEMTNSEEVLPLLHDGLRQSTAQADTRAVGVSESVYIGAEREPAIKVLAEHRDGLTVALYMTWKKRLLRAPHFGETRMVRADPEVGHWA</sequence>
<gene>
    <name evidence="1" type="ORF">SAMN04488095_1736</name>
</gene>
<dbReference type="OrthoDB" id="9255676at2"/>